<gene>
    <name evidence="1" type="ORF">PsorP6_014492</name>
</gene>
<organism evidence="1 2">
    <name type="scientific">Peronosclerospora sorghi</name>
    <dbReference type="NCBI Taxonomy" id="230839"/>
    <lineage>
        <taxon>Eukaryota</taxon>
        <taxon>Sar</taxon>
        <taxon>Stramenopiles</taxon>
        <taxon>Oomycota</taxon>
        <taxon>Peronosporomycetes</taxon>
        <taxon>Peronosporales</taxon>
        <taxon>Peronosporaceae</taxon>
        <taxon>Peronosclerospora</taxon>
    </lineage>
</organism>
<keyword evidence="2" id="KW-1185">Reference proteome</keyword>
<dbReference type="Proteomes" id="UP001163321">
    <property type="component" value="Chromosome 7"/>
</dbReference>
<proteinExistence type="predicted"/>
<evidence type="ECO:0000313" key="1">
    <source>
        <dbReference type="EMBL" id="KAI9909140.1"/>
    </source>
</evidence>
<dbReference type="EMBL" id="CM047586">
    <property type="protein sequence ID" value="KAI9909140.1"/>
    <property type="molecule type" value="Genomic_DNA"/>
</dbReference>
<comment type="caution">
    <text evidence="1">The sequence shown here is derived from an EMBL/GenBank/DDBJ whole genome shotgun (WGS) entry which is preliminary data.</text>
</comment>
<protein>
    <submittedName>
        <fullName evidence="1">Uncharacterized protein</fullName>
    </submittedName>
</protein>
<sequence>MDTPNNEEWKYQKELLGKASPHEPSVSPTRLSRCGSFYDEDDVPAGHEAFDSHGASRKYLDRRIRNAIVVRVVHVETIEGQVTFLSKVSDAENPKRWEVPKTVDGMMRFYARMKDISLQDAPV</sequence>
<evidence type="ECO:0000313" key="2">
    <source>
        <dbReference type="Proteomes" id="UP001163321"/>
    </source>
</evidence>
<reference evidence="1 2" key="1">
    <citation type="journal article" date="2022" name="bioRxiv">
        <title>The genome of the oomycete Peronosclerospora sorghi, a cosmopolitan pathogen of maize and sorghum, is inflated with dispersed pseudogenes.</title>
        <authorList>
            <person name="Fletcher K."/>
            <person name="Martin F."/>
            <person name="Isakeit T."/>
            <person name="Cavanaugh K."/>
            <person name="Magill C."/>
            <person name="Michelmore R."/>
        </authorList>
    </citation>
    <scope>NUCLEOTIDE SEQUENCE [LARGE SCALE GENOMIC DNA]</scope>
    <source>
        <strain evidence="1">P6</strain>
    </source>
</reference>
<name>A0ACC0VT51_9STRA</name>
<accession>A0ACC0VT51</accession>